<dbReference type="EMBL" id="HE774682">
    <property type="protein sequence ID" value="CCG52542.1"/>
    <property type="molecule type" value="Genomic_DNA"/>
</dbReference>
<feature type="signal peptide" evidence="1">
    <location>
        <begin position="1"/>
        <end position="23"/>
    </location>
</feature>
<sequence>MKKVITILTLFFAVFISAQTKQAILISHQYNFQSEKDSYNINNMFKGILMSYFDVYFDDEELPIEIAQNSCNALKADLIDNSNVFATKLKFVFKDCQNKILFESIEVKSKDKSSQTGYIETIKMLAPEVQKYMASKSSLKKIPEQNSTEISKKNETTVASNSINVKYKFLEIQNGFAILDATPKVVLQIYRTSVQDVFIADKFGKKGVFYKKDNKWYLEYYDNDKLVNEEFVF</sequence>
<name>H8XSF7_FLAIG</name>
<dbReference type="STRING" id="1094466.KQS_02755"/>
<dbReference type="RefSeq" id="WP_014387686.1">
    <property type="nucleotide sequence ID" value="NC_017025.1"/>
</dbReference>
<evidence type="ECO:0000313" key="2">
    <source>
        <dbReference type="EMBL" id="CCG52542.1"/>
    </source>
</evidence>
<evidence type="ECO:0000313" key="3">
    <source>
        <dbReference type="Proteomes" id="UP000007599"/>
    </source>
</evidence>
<dbReference type="eggNOG" id="ENOG502ZN71">
    <property type="taxonomic scope" value="Bacteria"/>
</dbReference>
<protein>
    <submittedName>
        <fullName evidence="2">Uncharacterized protein</fullName>
    </submittedName>
</protein>
<dbReference type="PATRIC" id="fig|1094466.5.peg.546"/>
<dbReference type="OrthoDB" id="1274006at2"/>
<dbReference type="AlphaFoldDB" id="H8XSF7"/>
<dbReference type="KEGG" id="fin:KQS_02755"/>
<proteinExistence type="predicted"/>
<evidence type="ECO:0000256" key="1">
    <source>
        <dbReference type="SAM" id="SignalP"/>
    </source>
</evidence>
<organism evidence="2 3">
    <name type="scientific">Flavobacterium indicum (strain DSM 17447 / CIP 109464 / GPTSA100-9)</name>
    <dbReference type="NCBI Taxonomy" id="1094466"/>
    <lineage>
        <taxon>Bacteria</taxon>
        <taxon>Pseudomonadati</taxon>
        <taxon>Bacteroidota</taxon>
        <taxon>Flavobacteriia</taxon>
        <taxon>Flavobacteriales</taxon>
        <taxon>Flavobacteriaceae</taxon>
        <taxon>Flavobacterium</taxon>
    </lineage>
</organism>
<feature type="chain" id="PRO_5003616616" evidence="1">
    <location>
        <begin position="24"/>
        <end position="233"/>
    </location>
</feature>
<dbReference type="Proteomes" id="UP000007599">
    <property type="component" value="Chromosome I"/>
</dbReference>
<reference evidence="3" key="2">
    <citation type="submission" date="2012-03" db="EMBL/GenBank/DDBJ databases">
        <title>Complete genome sequence of Flavobacterium indicum GPTSA100-9T, isolated from warm spring water.</title>
        <authorList>
            <person name="Barbier P."/>
            <person name="Houel A."/>
            <person name="Loux V."/>
            <person name="Poulain J."/>
            <person name="Bernardet J.-F."/>
            <person name="Touchon M."/>
            <person name="Duchaud E."/>
        </authorList>
    </citation>
    <scope>NUCLEOTIDE SEQUENCE [LARGE SCALE GENOMIC DNA]</scope>
    <source>
        <strain evidence="3">DSM 17447 / CIP 109464 / GPTSA100-9</strain>
    </source>
</reference>
<dbReference type="HOGENOM" id="CLU_085370_1_0_10"/>
<accession>H8XSF7</accession>
<keyword evidence="3" id="KW-1185">Reference proteome</keyword>
<gene>
    <name evidence="2" type="ordered locus">KQS_02755</name>
</gene>
<keyword evidence="1" id="KW-0732">Signal</keyword>
<reference evidence="2 3" key="1">
    <citation type="journal article" date="2012" name="J. Bacteriol.">
        <title>Complete Genome Sequence of Flavobacterium indicum GPSTA100-9T, Isolated from Warm Spring Water.</title>
        <authorList>
            <person name="Barbier P."/>
            <person name="Houel A."/>
            <person name="Loux V."/>
            <person name="Poulain J."/>
            <person name="Bernardet J.F."/>
            <person name="Touchon M."/>
            <person name="Duchaud E."/>
        </authorList>
    </citation>
    <scope>NUCLEOTIDE SEQUENCE [LARGE SCALE GENOMIC DNA]</scope>
    <source>
        <strain evidence="3">DSM 17447 / CIP 109464 / GPTSA100-9</strain>
    </source>
</reference>